<name>A0A1F5SWA8_9BACT</name>
<evidence type="ECO:0000313" key="2">
    <source>
        <dbReference type="Proteomes" id="UP000179001"/>
    </source>
</evidence>
<comment type="caution">
    <text evidence="1">The sequence shown here is derived from an EMBL/GenBank/DDBJ whole genome shotgun (WGS) entry which is preliminary data.</text>
</comment>
<dbReference type="AlphaFoldDB" id="A0A1F5SWA8"/>
<proteinExistence type="predicted"/>
<gene>
    <name evidence="1" type="ORF">A2478_01080</name>
</gene>
<evidence type="ECO:0000313" key="1">
    <source>
        <dbReference type="EMBL" id="OGF31018.1"/>
    </source>
</evidence>
<reference evidence="1 2" key="1">
    <citation type="journal article" date="2016" name="Nat. Commun.">
        <title>Thousands of microbial genomes shed light on interconnected biogeochemical processes in an aquifer system.</title>
        <authorList>
            <person name="Anantharaman K."/>
            <person name="Brown C.T."/>
            <person name="Hug L.A."/>
            <person name="Sharon I."/>
            <person name="Castelle C.J."/>
            <person name="Probst A.J."/>
            <person name="Thomas B.C."/>
            <person name="Singh A."/>
            <person name="Wilkins M.J."/>
            <person name="Karaoz U."/>
            <person name="Brodie E.L."/>
            <person name="Williams K.H."/>
            <person name="Hubbard S.S."/>
            <person name="Banfield J.F."/>
        </authorList>
    </citation>
    <scope>NUCLEOTIDE SEQUENCE [LARGE SCALE GENOMIC DNA]</scope>
</reference>
<sequence>MKIDKLIALAKIGEEKPLILFDETNKVIIDEAIDAVRIITDGLPQEGETKSNLLELIELLQGKDFDELKIAKLLQFISRFVLKHKASEPKVKDFHQAVNGFYDRALVFDSMKSKREYLKQQKTESDQNEYDHRLFKTEGMMYVLEYYLTMYRLLVDFDNERQKIELLTKELVDIQLAKLSGLWHDFNKDEVLQKFVLLILNDESRENLLEEYYKAKSKINLIEKRCIDDKCVFNFDKFKIEKFMSNFKSLLLVLMSEFEKRQIFELTSTFLTPYGNKPKFRDIKL</sequence>
<accession>A0A1F5SWA8</accession>
<organism evidence="1 2">
    <name type="scientific">Candidatus Falkowbacteria bacterium RIFOXYC2_FULL_36_12</name>
    <dbReference type="NCBI Taxonomy" id="1798002"/>
    <lineage>
        <taxon>Bacteria</taxon>
        <taxon>Candidatus Falkowiibacteriota</taxon>
    </lineage>
</organism>
<dbReference type="EMBL" id="MFGJ01000008">
    <property type="protein sequence ID" value="OGF31018.1"/>
    <property type="molecule type" value="Genomic_DNA"/>
</dbReference>
<dbReference type="Proteomes" id="UP000179001">
    <property type="component" value="Unassembled WGS sequence"/>
</dbReference>
<dbReference type="STRING" id="1798002.A2478_01080"/>
<protein>
    <submittedName>
        <fullName evidence="1">Uncharacterized protein</fullName>
    </submittedName>
</protein>